<dbReference type="SUPFAM" id="SSF52821">
    <property type="entry name" value="Rhodanese/Cell cycle control phosphatase"/>
    <property type="match status" value="1"/>
</dbReference>
<keyword evidence="2" id="KW-0808">Transferase</keyword>
<dbReference type="AlphaFoldDB" id="L0A5I7"/>
<dbReference type="EMBL" id="CP003382">
    <property type="protein sequence ID" value="AFZ68285.1"/>
    <property type="molecule type" value="Genomic_DNA"/>
</dbReference>
<gene>
    <name evidence="2" type="ordered locus">Deipe_2821</name>
</gene>
<dbReference type="PATRIC" id="fig|937777.3.peg.2835"/>
<dbReference type="PROSITE" id="PS50206">
    <property type="entry name" value="RHODANESE_3"/>
    <property type="match status" value="1"/>
</dbReference>
<dbReference type="HOGENOM" id="CLU_089574_13_0_0"/>
<name>L0A5I7_DEIPD</name>
<dbReference type="STRING" id="937777.Deipe_2821"/>
<dbReference type="CDD" id="cd00158">
    <property type="entry name" value="RHOD"/>
    <property type="match status" value="1"/>
</dbReference>
<dbReference type="Gene3D" id="3.40.250.10">
    <property type="entry name" value="Rhodanese-like domain"/>
    <property type="match status" value="1"/>
</dbReference>
<dbReference type="InterPro" id="IPR036873">
    <property type="entry name" value="Rhodanese-like_dom_sf"/>
</dbReference>
<evidence type="ECO:0000313" key="2">
    <source>
        <dbReference type="EMBL" id="AFZ68285.1"/>
    </source>
</evidence>
<dbReference type="InterPro" id="IPR001763">
    <property type="entry name" value="Rhodanese-like_dom"/>
</dbReference>
<dbReference type="PANTHER" id="PTHR43031:SF1">
    <property type="entry name" value="PYRIDINE NUCLEOTIDE-DISULPHIDE OXIDOREDUCTASE"/>
    <property type="match status" value="1"/>
</dbReference>
<sequence>MLKVMEEVTPQEGQRRLQQGALLLDVRESEEFRDVHAQGAQLMPLSTFQENYATLDQDREIVVICRSGARSARAAQFLLDNGYKAVNLEGGTVAWEAQGLPVEKENA</sequence>
<dbReference type="SMART" id="SM00450">
    <property type="entry name" value="RHOD"/>
    <property type="match status" value="1"/>
</dbReference>
<organism evidence="2 3">
    <name type="scientific">Deinococcus peraridilitoris (strain DSM 19664 / LMG 22246 / CIP 109416 / KR-200)</name>
    <dbReference type="NCBI Taxonomy" id="937777"/>
    <lineage>
        <taxon>Bacteria</taxon>
        <taxon>Thermotogati</taxon>
        <taxon>Deinococcota</taxon>
        <taxon>Deinococci</taxon>
        <taxon>Deinococcales</taxon>
        <taxon>Deinococcaceae</taxon>
        <taxon>Deinococcus</taxon>
    </lineage>
</organism>
<dbReference type="GO" id="GO:0016740">
    <property type="term" value="F:transferase activity"/>
    <property type="evidence" value="ECO:0007669"/>
    <property type="project" value="UniProtKB-KW"/>
</dbReference>
<dbReference type="Pfam" id="PF00581">
    <property type="entry name" value="Rhodanese"/>
    <property type="match status" value="1"/>
</dbReference>
<dbReference type="OrthoDB" id="9800872at2"/>
<dbReference type="KEGG" id="dpd:Deipe_2821"/>
<reference evidence="3" key="1">
    <citation type="submission" date="2012-03" db="EMBL/GenBank/DDBJ databases">
        <title>Complete sequence of chromosome of Deinococcus peraridilitoris DSM 19664.</title>
        <authorList>
            <person name="Lucas S."/>
            <person name="Copeland A."/>
            <person name="Lapidus A."/>
            <person name="Glavina del Rio T."/>
            <person name="Dalin E."/>
            <person name="Tice H."/>
            <person name="Bruce D."/>
            <person name="Goodwin L."/>
            <person name="Pitluck S."/>
            <person name="Peters L."/>
            <person name="Mikhailova N."/>
            <person name="Lu M."/>
            <person name="Kyrpides N."/>
            <person name="Mavromatis K."/>
            <person name="Ivanova N."/>
            <person name="Brettin T."/>
            <person name="Detter J.C."/>
            <person name="Han C."/>
            <person name="Larimer F."/>
            <person name="Land M."/>
            <person name="Hauser L."/>
            <person name="Markowitz V."/>
            <person name="Cheng J.-F."/>
            <person name="Hugenholtz P."/>
            <person name="Woyke T."/>
            <person name="Wu D."/>
            <person name="Pukall R."/>
            <person name="Steenblock K."/>
            <person name="Brambilla E."/>
            <person name="Klenk H.-P."/>
            <person name="Eisen J.A."/>
        </authorList>
    </citation>
    <scope>NUCLEOTIDE SEQUENCE [LARGE SCALE GENOMIC DNA]</scope>
    <source>
        <strain evidence="3">DSM 19664 / LMG 22246 / CIP 109416 / KR-200</strain>
    </source>
</reference>
<dbReference type="Proteomes" id="UP000010467">
    <property type="component" value="Chromosome"/>
</dbReference>
<protein>
    <submittedName>
        <fullName evidence="2">Rhodanese-related sulfurtransferase</fullName>
    </submittedName>
</protein>
<keyword evidence="3" id="KW-1185">Reference proteome</keyword>
<evidence type="ECO:0000259" key="1">
    <source>
        <dbReference type="PROSITE" id="PS50206"/>
    </source>
</evidence>
<accession>L0A5I7</accession>
<dbReference type="PANTHER" id="PTHR43031">
    <property type="entry name" value="FAD-DEPENDENT OXIDOREDUCTASE"/>
    <property type="match status" value="1"/>
</dbReference>
<evidence type="ECO:0000313" key="3">
    <source>
        <dbReference type="Proteomes" id="UP000010467"/>
    </source>
</evidence>
<dbReference type="InterPro" id="IPR050229">
    <property type="entry name" value="GlpE_sulfurtransferase"/>
</dbReference>
<feature type="domain" description="Rhodanese" evidence="1">
    <location>
        <begin position="17"/>
        <end position="104"/>
    </location>
</feature>
<dbReference type="eggNOG" id="COG0607">
    <property type="taxonomic scope" value="Bacteria"/>
</dbReference>
<proteinExistence type="predicted"/>